<evidence type="ECO:0000313" key="2">
    <source>
        <dbReference type="EMBL" id="MCJ1962481.1"/>
    </source>
</evidence>
<dbReference type="PANTHER" id="PTHR10788:SF106">
    <property type="entry name" value="BCDNA.GH08860"/>
    <property type="match status" value="1"/>
</dbReference>
<sequence>MNERLIVVSNRLPMGDTPSGGLVVSLHDVLAASGGCWIGSHPEPGDDHGAFESIGEKPYQRLAFRLTESEMENYYLGYANSVLWPLCHRRPDLVKIRPAYREAYEAVNRRIAAMIAQQVSPEDVIWVQDYHFIPLARELRKLGVTNRIGFFLHIPFPVLADLSIMPQAETFAECLAHYNLIGLQTREDVARCLEMFRDDPRAEFMSDGSIKLGRHVSQVRSFPIGIDAAAFEEEARRELPDVFGGASPAPFAIGVDRLDYSKGLPNRFRAFGTYLEDLRPEDIRPCLVQIAPPTRLGVQAYEDITEELQGLTGKINGQFAELDWTPIRFINRSVERARLARLFRTARCCLVTSLADGMNLVAKEYIAAQDPEDPGVLVLSQFAGAAEDMTEALLVNPYDIEAMAHRIDDAFRMPLDERQRRYRHCIEVVRRTDATAWAHNFLNVLRSSLKALDLDFEEGELQPFG</sequence>
<evidence type="ECO:0000313" key="3">
    <source>
        <dbReference type="Proteomes" id="UP001162802"/>
    </source>
</evidence>
<protein>
    <submittedName>
        <fullName evidence="2">Trehalose-6-phosphate synthase</fullName>
    </submittedName>
</protein>
<keyword evidence="3" id="KW-1185">Reference proteome</keyword>
<dbReference type="CDD" id="cd03788">
    <property type="entry name" value="GT20_TPS"/>
    <property type="match status" value="1"/>
</dbReference>
<comment type="similarity">
    <text evidence="1">Belongs to the glycosyltransferase 20 family.</text>
</comment>
<organism evidence="2 3">
    <name type="scientific">Novosphingobium mangrovi</name>
    <name type="common">ex Hu et al. 2023</name>
    <dbReference type="NCBI Taxonomy" id="2930094"/>
    <lineage>
        <taxon>Bacteria</taxon>
        <taxon>Pseudomonadati</taxon>
        <taxon>Pseudomonadota</taxon>
        <taxon>Alphaproteobacteria</taxon>
        <taxon>Sphingomonadales</taxon>
        <taxon>Sphingomonadaceae</taxon>
        <taxon>Novosphingobium</taxon>
    </lineage>
</organism>
<dbReference type="RefSeq" id="WP_243802473.1">
    <property type="nucleotide sequence ID" value="NZ_JALHAT010000041.1"/>
</dbReference>
<reference evidence="2" key="1">
    <citation type="submission" date="2022-03" db="EMBL/GenBank/DDBJ databases">
        <title>Identification of a novel bacterium isolated from mangrove sediments.</title>
        <authorList>
            <person name="Pan X."/>
        </authorList>
    </citation>
    <scope>NUCLEOTIDE SEQUENCE</scope>
    <source>
        <strain evidence="2">B2637</strain>
    </source>
</reference>
<gene>
    <name evidence="2" type="ORF">MTR65_17445</name>
</gene>
<dbReference type="EMBL" id="JALHAT010000041">
    <property type="protein sequence ID" value="MCJ1962481.1"/>
    <property type="molecule type" value="Genomic_DNA"/>
</dbReference>
<accession>A0ABT0AH22</accession>
<dbReference type="SUPFAM" id="SSF53756">
    <property type="entry name" value="UDP-Glycosyltransferase/glycogen phosphorylase"/>
    <property type="match status" value="1"/>
</dbReference>
<evidence type="ECO:0000256" key="1">
    <source>
        <dbReference type="ARBA" id="ARBA00008799"/>
    </source>
</evidence>
<proteinExistence type="inferred from homology"/>
<dbReference type="Pfam" id="PF00982">
    <property type="entry name" value="Glyco_transf_20"/>
    <property type="match status" value="1"/>
</dbReference>
<dbReference type="Gene3D" id="3.40.50.2000">
    <property type="entry name" value="Glycogen Phosphorylase B"/>
    <property type="match status" value="2"/>
</dbReference>
<dbReference type="InterPro" id="IPR001830">
    <property type="entry name" value="Glyco_trans_20"/>
</dbReference>
<dbReference type="PANTHER" id="PTHR10788">
    <property type="entry name" value="TREHALOSE-6-PHOSPHATE SYNTHASE"/>
    <property type="match status" value="1"/>
</dbReference>
<name>A0ABT0AH22_9SPHN</name>
<dbReference type="Proteomes" id="UP001162802">
    <property type="component" value="Unassembled WGS sequence"/>
</dbReference>
<comment type="caution">
    <text evidence="2">The sequence shown here is derived from an EMBL/GenBank/DDBJ whole genome shotgun (WGS) entry which is preliminary data.</text>
</comment>